<organism evidence="3 4">
    <name type="scientific">Caerostris extrusa</name>
    <name type="common">Bark spider</name>
    <name type="synonym">Caerostris bankana</name>
    <dbReference type="NCBI Taxonomy" id="172846"/>
    <lineage>
        <taxon>Eukaryota</taxon>
        <taxon>Metazoa</taxon>
        <taxon>Ecdysozoa</taxon>
        <taxon>Arthropoda</taxon>
        <taxon>Chelicerata</taxon>
        <taxon>Arachnida</taxon>
        <taxon>Araneae</taxon>
        <taxon>Araneomorphae</taxon>
        <taxon>Entelegynae</taxon>
        <taxon>Araneoidea</taxon>
        <taxon>Araneidae</taxon>
        <taxon>Caerostris</taxon>
    </lineage>
</organism>
<accession>A0AAV4RI16</accession>
<proteinExistence type="predicted"/>
<dbReference type="Proteomes" id="UP001054945">
    <property type="component" value="Unassembled WGS sequence"/>
</dbReference>
<keyword evidence="2" id="KW-0472">Membrane</keyword>
<protein>
    <submittedName>
        <fullName evidence="3">Uncharacterized protein</fullName>
    </submittedName>
</protein>
<keyword evidence="2" id="KW-0812">Transmembrane</keyword>
<comment type="caution">
    <text evidence="3">The sequence shown here is derived from an EMBL/GenBank/DDBJ whole genome shotgun (WGS) entry which is preliminary data.</text>
</comment>
<dbReference type="AlphaFoldDB" id="A0AAV4RI16"/>
<feature type="transmembrane region" description="Helical" evidence="2">
    <location>
        <begin position="25"/>
        <end position="47"/>
    </location>
</feature>
<keyword evidence="4" id="KW-1185">Reference proteome</keyword>
<feature type="non-terminal residue" evidence="3">
    <location>
        <position position="92"/>
    </location>
</feature>
<feature type="region of interest" description="Disordered" evidence="1">
    <location>
        <begin position="68"/>
        <end position="92"/>
    </location>
</feature>
<evidence type="ECO:0000256" key="1">
    <source>
        <dbReference type="SAM" id="MobiDB-lite"/>
    </source>
</evidence>
<sequence>MPQGHTFCFCRNVPRTNNRGELERSLSFCLGLQMSAFAIILICGLFFGCESRQDGAPLSACSTMTPLHSGIQPQRSSSPYSITVAKDDNKFR</sequence>
<evidence type="ECO:0000256" key="2">
    <source>
        <dbReference type="SAM" id="Phobius"/>
    </source>
</evidence>
<gene>
    <name evidence="3" type="ORF">CEXT_100601</name>
</gene>
<evidence type="ECO:0000313" key="3">
    <source>
        <dbReference type="EMBL" id="GIY20962.1"/>
    </source>
</evidence>
<feature type="compositionally biased region" description="Polar residues" evidence="1">
    <location>
        <begin position="68"/>
        <end position="81"/>
    </location>
</feature>
<reference evidence="3 4" key="1">
    <citation type="submission" date="2021-06" db="EMBL/GenBank/DDBJ databases">
        <title>Caerostris extrusa draft genome.</title>
        <authorList>
            <person name="Kono N."/>
            <person name="Arakawa K."/>
        </authorList>
    </citation>
    <scope>NUCLEOTIDE SEQUENCE [LARGE SCALE GENOMIC DNA]</scope>
</reference>
<dbReference type="EMBL" id="BPLR01007952">
    <property type="protein sequence ID" value="GIY20962.1"/>
    <property type="molecule type" value="Genomic_DNA"/>
</dbReference>
<name>A0AAV4RI16_CAEEX</name>
<keyword evidence="2" id="KW-1133">Transmembrane helix</keyword>
<evidence type="ECO:0000313" key="4">
    <source>
        <dbReference type="Proteomes" id="UP001054945"/>
    </source>
</evidence>